<keyword evidence="3" id="KW-1185">Reference proteome</keyword>
<reference evidence="2 3" key="1">
    <citation type="journal article" date="2017" name="Genome Biol. Evol.">
        <title>Phytophthora megakarya and P. palmivora, closely related causal agents of cacao black pod rot, underwent increases in genome sizes and gene numbers by different mechanisms.</title>
        <authorList>
            <person name="Ali S.S."/>
            <person name="Shao J."/>
            <person name="Lary D.J."/>
            <person name="Kronmiller B."/>
            <person name="Shen D."/>
            <person name="Strem M.D."/>
            <person name="Amoako-Attah I."/>
            <person name="Akrofi A.Y."/>
            <person name="Begoude B.A."/>
            <person name="Ten Hoopen G.M."/>
            <person name="Coulibaly K."/>
            <person name="Kebe B.I."/>
            <person name="Melnick R.L."/>
            <person name="Guiltinan M.J."/>
            <person name="Tyler B.M."/>
            <person name="Meinhardt L.W."/>
            <person name="Bailey B.A."/>
        </authorList>
    </citation>
    <scope>NUCLEOTIDE SEQUENCE [LARGE SCALE GENOMIC DNA]</scope>
    <source>
        <strain evidence="3">sbr112.9</strain>
    </source>
</reference>
<dbReference type="EMBL" id="NCKW01000025">
    <property type="protein sequence ID" value="POM81735.1"/>
    <property type="molecule type" value="Genomic_DNA"/>
</dbReference>
<dbReference type="Proteomes" id="UP000237271">
    <property type="component" value="Unassembled WGS sequence"/>
</dbReference>
<organism evidence="2 3">
    <name type="scientific">Phytophthora palmivora</name>
    <dbReference type="NCBI Taxonomy" id="4796"/>
    <lineage>
        <taxon>Eukaryota</taxon>
        <taxon>Sar</taxon>
        <taxon>Stramenopiles</taxon>
        <taxon>Oomycota</taxon>
        <taxon>Peronosporomycetes</taxon>
        <taxon>Peronosporales</taxon>
        <taxon>Peronosporaceae</taxon>
        <taxon>Phytophthora</taxon>
    </lineage>
</organism>
<name>A0A2P4YVA8_9STRA</name>
<gene>
    <name evidence="2" type="ORF">PHPALM_255</name>
</gene>
<dbReference type="OrthoDB" id="126268at2759"/>
<evidence type="ECO:0000313" key="2">
    <source>
        <dbReference type="EMBL" id="POM81735.1"/>
    </source>
</evidence>
<evidence type="ECO:0000313" key="3">
    <source>
        <dbReference type="Proteomes" id="UP000237271"/>
    </source>
</evidence>
<proteinExistence type="predicted"/>
<feature type="coiled-coil region" evidence="1">
    <location>
        <begin position="20"/>
        <end position="82"/>
    </location>
</feature>
<keyword evidence="1" id="KW-0175">Coiled coil</keyword>
<comment type="caution">
    <text evidence="2">The sequence shown here is derived from an EMBL/GenBank/DDBJ whole genome shotgun (WGS) entry which is preliminary data.</text>
</comment>
<sequence length="328" mass="37992">MVSKPKKKRRRDRNRPWHEIARLQAESENLEREIENRLAKSSTKNRATFHKLVQNVEMKTLLRETLEETQALEQTLQRQTDELMQVMRPRSLVLITRVLSFDPFHDIFVFSTMADRVDEQYKDMDRVLRCVGLEGATSEIADAFVCRASSFYPKGGDGNILKFRSRALKPFNKSTLEKAFWRYVDASGRNQASENFNFPLGLASRLVVQKYECAVDNYTCTMRVLIKQFVEKNRTMQVWNMLVDWQNFGEEMQNVQTYEHGWGFIQSMENSSASVCGGCIIMRPVISGNGETIGALNALYQGMLMSRIQELENESMDQFLLEKNTSFT</sequence>
<accession>A0A2P4YVA8</accession>
<evidence type="ECO:0008006" key="4">
    <source>
        <dbReference type="Google" id="ProtNLM"/>
    </source>
</evidence>
<evidence type="ECO:0000256" key="1">
    <source>
        <dbReference type="SAM" id="Coils"/>
    </source>
</evidence>
<dbReference type="AlphaFoldDB" id="A0A2P4YVA8"/>
<protein>
    <recommendedName>
        <fullName evidence="4">M96 mating-specific protein family</fullName>
    </recommendedName>
</protein>